<dbReference type="EMBL" id="JAHBAY010000010">
    <property type="protein sequence ID" value="MBT0771822.1"/>
    <property type="molecule type" value="Genomic_DNA"/>
</dbReference>
<sequence>MDWLTENLARPELDDYQPFVPTREQAEFILRFYELDPLTGKRKIRRGVISRPRGWGKSPFTAAMACLEGLGPVQFGGWDADGRPVGEPWSRTRRPLVEIAAVSESQVDTNTWAPLLDMLTRGPVLENYPGVEPLGTFINLPFGRIQKRTAAAGSAKGAPAVFVVCDQTEEWTPGNGGKNLFNKLKNNVIKRGGHLLESPNAYTPGMDSVAESSMQAYMAIRSGKARIDDGLMFDHREAPAATDMADGDSLIAGLAVAYGDSADVESCAIHNPSCHRPGWVDLDHIRSSIWEPDADPQVSRSDWLNQVTHAADSWLSQPEWAACTDAAKVLADKEAITLGFDGSVRDDASALVACRISDGHLTLLECWEKPNHAPENWQVDREAVDYAVAAAFERYTVLGFYCDPALWQDYVDRWTHQYGERLKVRASQHRPMEWWTNRPVAMVAALERFHTAVLAQSLSHDGNGILASHVLNARRRPSRAGITISKEHPKSQRKIDAAMAATLAYECRSDAIAAGVQPTKPTFYVPRKIY</sequence>
<name>A0ABS5TL44_9ACTN</name>
<keyword evidence="2" id="KW-1185">Reference proteome</keyword>
<evidence type="ECO:0000313" key="1">
    <source>
        <dbReference type="EMBL" id="MBT0771822.1"/>
    </source>
</evidence>
<gene>
    <name evidence="1" type="ORF">KIH74_22970</name>
</gene>
<evidence type="ECO:0008006" key="3">
    <source>
        <dbReference type="Google" id="ProtNLM"/>
    </source>
</evidence>
<evidence type="ECO:0000313" key="2">
    <source>
        <dbReference type="Proteomes" id="UP001197247"/>
    </source>
</evidence>
<comment type="caution">
    <text evidence="1">The sequence shown here is derived from an EMBL/GenBank/DDBJ whole genome shotgun (WGS) entry which is preliminary data.</text>
</comment>
<accession>A0ABS5TL44</accession>
<dbReference type="RefSeq" id="WP_214158193.1">
    <property type="nucleotide sequence ID" value="NZ_JAHBAY010000010.1"/>
</dbReference>
<organism evidence="1 2">
    <name type="scientific">Kineosporia corallincola</name>
    <dbReference type="NCBI Taxonomy" id="2835133"/>
    <lineage>
        <taxon>Bacteria</taxon>
        <taxon>Bacillati</taxon>
        <taxon>Actinomycetota</taxon>
        <taxon>Actinomycetes</taxon>
        <taxon>Kineosporiales</taxon>
        <taxon>Kineosporiaceae</taxon>
        <taxon>Kineosporia</taxon>
    </lineage>
</organism>
<reference evidence="1 2" key="1">
    <citation type="submission" date="2021-05" db="EMBL/GenBank/DDBJ databases">
        <title>Kineosporia and Streptomyces sp. nov. two new marine actinobacteria isolated from Coral.</title>
        <authorList>
            <person name="Buangrab K."/>
            <person name="Sutthacheep M."/>
            <person name="Yeemin T."/>
            <person name="Harunari E."/>
            <person name="Igarashi Y."/>
            <person name="Kanchanasin P."/>
            <person name="Tanasupawat S."/>
            <person name="Phongsopitanun W."/>
        </authorList>
    </citation>
    <scope>NUCLEOTIDE SEQUENCE [LARGE SCALE GENOMIC DNA]</scope>
    <source>
        <strain evidence="1 2">J2-2</strain>
    </source>
</reference>
<dbReference type="Proteomes" id="UP001197247">
    <property type="component" value="Unassembled WGS sequence"/>
</dbReference>
<proteinExistence type="predicted"/>
<protein>
    <recommendedName>
        <fullName evidence="3">Terminase</fullName>
    </recommendedName>
</protein>